<feature type="compositionally biased region" description="Basic and acidic residues" evidence="7">
    <location>
        <begin position="1840"/>
        <end position="1857"/>
    </location>
</feature>
<feature type="region of interest" description="Disordered" evidence="7">
    <location>
        <begin position="942"/>
        <end position="979"/>
    </location>
</feature>
<feature type="compositionally biased region" description="Polar residues" evidence="7">
    <location>
        <begin position="1801"/>
        <end position="1810"/>
    </location>
</feature>
<dbReference type="GO" id="GO:0005694">
    <property type="term" value="C:chromosome"/>
    <property type="evidence" value="ECO:0007669"/>
    <property type="project" value="UniProtKB-ARBA"/>
</dbReference>
<evidence type="ECO:0000313" key="12">
    <source>
        <dbReference type="EMBL" id="ORE19138.1"/>
    </source>
</evidence>
<keyword evidence="6" id="KW-0175">Coiled coil</keyword>
<comment type="similarity">
    <text evidence="1">Belongs to the DNA2/NAM7 helicase family.</text>
</comment>
<dbReference type="CDD" id="cd18808">
    <property type="entry name" value="SF1_C_Upf1"/>
    <property type="match status" value="1"/>
</dbReference>
<feature type="domain" description="DNA2/NAM7 helicase helicase" evidence="9">
    <location>
        <begin position="1271"/>
        <end position="1548"/>
    </location>
</feature>
<sequence length="1991" mass="224098">MTDETISALLEIISSPTLLGNVECDDLFCSMFDQIQKTGLFPTLEASTAASVSRLTLHHHRVVRFWARKLFEKIAVTGQHTFLEEDLLQIKDLIIYILQLLAGTHQRLVECPFKATQDMGEFWKALRLVVVSVDSDILKQSLTDSEASMLTLIRTQLSTSSEWLVELLKTMTAMLLKLQSQFWGHIQEDSTPYYNIIKQICEHHVFQTVMKIAREGNTGKILQKDGTQYPEDKLMAKIKSILEWMYPYWSSLRGSPVEREITERILDTTFGYFQMDTWGVMSRAYCAELGLQIIDQCLSDDTVPAKKIEEYIPKVMTFVKTDPSTLPLVVQHMPKAATNLLGDLVDRYTVSVMNVFQHVFPSEEDFIVEPMAKDSYYQAIWNSVVNSFQKEPFSSQSFFSIFLKAYANVASADIHDLAKQTSNSALPDEVLPLAEKLHIIRSHVLQVLHHMPSLDWETRKSMITEGDLVKPLLHLWCSQYPEFQNWVILFIQPHPHMINADIFDAFFNLQPSKVIEAFNWIIQEYNSLFHSKLDVFRSIPSFIQVLKFHVSTLTNKYIQTLLASNNGAAEESGQISLLWDICWKTCHYVFQSGLKWAESYKPREVVDTILPVLDIATNLLHSRQAFERLTSSDIISYNFMSAAASSLSHWVYVTRQDVINLLVPLLINMLDVLKKAELKISVEAYDRLMAAATGVSTSKLQPVEKEKLFMALSAHEPNNFIFLNDSDEEEVEWQPINTPNRISSSPVRETTPVKKKQMTLAQSFANATIGSPQRDQVQEKGKDISSFGGDSETPHVVSDDEFEKEYGDIDLTQIDDEWFAPVKEERHDPMDVDLTPASTAAPPSSSETKRQAVPIDVPRTNISSVKRQAVSIDVPKRDSGVSRQAVSIDVPKRYQPRVYVPETTQQQTYAVTSTGRKLKPPPMGFSKLKSLREEFRAQQRLMATVKSPSASGVINRDDELDNSSSESSDDEGKGLLGLVNDMDNRSANIKAESASVKALFDTKPKRTTKLLETPISNEFLQRKAKRAREQVRKQKIAPNIDNLFKAILSWDITVTSETPPGRKDLAYIHVPTTFKSFKEYKTAFEPLLVMETWSQIQRAKESLSQSDVMERCLVVSRCHTNDFVDITFAMPMSLVTNNISIDDLVCIANHFGSAFFNDPTSLTEGTEAMKPWRGRAFLGKVISINQTKNMGEVGIRCYFTSDRISVLNSVSPKTSWSILRIMSLTTAMREYAALEGLEHFELGPEILCPTPNTDEKPSASTIQQYCKNYGLNEPQARAIASAIQKQYGFSLIQGPPGTGKTKTILALIVSLLDQRSNSTQRRPVHGKLLVCAPSNAAVDEITKRLKDGIMTAHGVRRPNVVRIGVADSVNASVKDRILDRLVEAEMDAAAGNDTTIAKIGARLDSLHNEIRNIQIGLDDVDREITQAGGDMVQMSILRGRRKALAQKLAKAKIALKDAHQDQKNYGQEMEVSRIRARQKVLANADVVCATLSGSGHDMLTTMGMSFGTVIVDEAAQSVEISSLIPLKFDTQKCVLVGDPNQLPPTVMSTMAAKYDYQQSLFMRLEKTVGEEVNLLSIQYRMHPEISSFPSKLFYQSRLQDGPQMDKMSSAVWHALPEFPPYCFFDVYDGQEKMGRGKSIFNAAEANAAVTLVDLLLTKLPTVKFASKIGVITPYKQQVGQLKAAFQKRFGSNIVDAIDFNTVDGFQGQEKEIIIFSCVRAGNDRGIGFLADMRRMNVGLTRAKFSLFVLGHASSLAKSEYWGELVRDAEQRSLIRECRYPYFNHRMDESRIPQNIYEKEFTSASSVQPDTTPKGPVRIFEPTLSTDSPRVGQKRSPSPIDDSRSSTRPKVSEEQSFIEKVRSLKEVQGTRPQQHQLNGYEPQKVSLHQYRAARGMHPSGKGGKNNNSSSSGLFINKKRHQPMKPKRAQSDWPEGLSAREKASVEHQAAKQTMKQIREQERQSENKNKNTPPPVRSIDSIVQDVKSRRTRLD</sequence>
<feature type="compositionally biased region" description="Basic and acidic residues" evidence="7">
    <location>
        <begin position="1954"/>
        <end position="1966"/>
    </location>
</feature>
<feature type="region of interest" description="Disordered" evidence="7">
    <location>
        <begin position="1893"/>
        <end position="1991"/>
    </location>
</feature>
<evidence type="ECO:0000256" key="1">
    <source>
        <dbReference type="ARBA" id="ARBA00007913"/>
    </source>
</evidence>
<evidence type="ECO:0000259" key="8">
    <source>
        <dbReference type="Pfam" id="PF12726"/>
    </source>
</evidence>
<dbReference type="CDD" id="cd18042">
    <property type="entry name" value="DEXXQc_SETX"/>
    <property type="match status" value="1"/>
</dbReference>
<feature type="compositionally biased region" description="Basic and acidic residues" evidence="7">
    <location>
        <begin position="1936"/>
        <end position="1947"/>
    </location>
</feature>
<dbReference type="InterPro" id="IPR045055">
    <property type="entry name" value="DNA2/NAM7-like"/>
</dbReference>
<dbReference type="EMBL" id="KV921316">
    <property type="protein sequence ID" value="ORE19138.1"/>
    <property type="molecule type" value="Genomic_DNA"/>
</dbReference>
<dbReference type="Pfam" id="PF23576">
    <property type="entry name" value="SEN1_barrel"/>
    <property type="match status" value="1"/>
</dbReference>
<feature type="domain" description="Helicase SEN1 beta-barrel" evidence="11">
    <location>
        <begin position="1109"/>
        <end position="1221"/>
    </location>
</feature>
<dbReference type="GO" id="GO:0005524">
    <property type="term" value="F:ATP binding"/>
    <property type="evidence" value="ECO:0007669"/>
    <property type="project" value="UniProtKB-KW"/>
</dbReference>
<dbReference type="InterPro" id="IPR047187">
    <property type="entry name" value="SF1_C_Upf1"/>
</dbReference>
<dbReference type="GO" id="GO:0006369">
    <property type="term" value="P:termination of RNA polymerase II transcription"/>
    <property type="evidence" value="ECO:0007669"/>
    <property type="project" value="TreeGrafter"/>
</dbReference>
<protein>
    <recommendedName>
        <fullName evidence="14">AAA+ ATPase domain-containing protein</fullName>
    </recommendedName>
</protein>
<evidence type="ECO:0008006" key="14">
    <source>
        <dbReference type="Google" id="ProtNLM"/>
    </source>
</evidence>
<feature type="compositionally biased region" description="Low complexity" evidence="7">
    <location>
        <begin position="835"/>
        <end position="846"/>
    </location>
</feature>
<feature type="region of interest" description="Disordered" evidence="7">
    <location>
        <begin position="771"/>
        <end position="796"/>
    </location>
</feature>
<dbReference type="InterPro" id="IPR056474">
    <property type="entry name" value="SEN1_barrel"/>
</dbReference>
<dbReference type="FunFam" id="3.40.50.300:FF:000326">
    <property type="entry name" value="P-loop containing nucleoside triphosphate hydrolase"/>
    <property type="match status" value="1"/>
</dbReference>
<keyword evidence="5" id="KW-0067">ATP-binding</keyword>
<evidence type="ECO:0000259" key="10">
    <source>
        <dbReference type="Pfam" id="PF13087"/>
    </source>
</evidence>
<reference evidence="12 13" key="1">
    <citation type="journal article" date="2016" name="Proc. Natl. Acad. Sci. U.S.A.">
        <title>Lipid metabolic changes in an early divergent fungus govern the establishment of a mutualistic symbiosis with endobacteria.</title>
        <authorList>
            <person name="Lastovetsky O.A."/>
            <person name="Gaspar M.L."/>
            <person name="Mondo S.J."/>
            <person name="LaButti K.M."/>
            <person name="Sandor L."/>
            <person name="Grigoriev I.V."/>
            <person name="Henry S.A."/>
            <person name="Pawlowska T.E."/>
        </authorList>
    </citation>
    <scope>NUCLEOTIDE SEQUENCE [LARGE SCALE GENOMIC DNA]</scope>
    <source>
        <strain evidence="12 13">ATCC 11559</strain>
    </source>
</reference>
<dbReference type="InterPro" id="IPR027417">
    <property type="entry name" value="P-loop_NTPase"/>
</dbReference>
<feature type="coiled-coil region" evidence="6">
    <location>
        <begin position="1403"/>
        <end position="1461"/>
    </location>
</feature>
<proteinExistence type="inferred from homology"/>
<dbReference type="Pfam" id="PF13087">
    <property type="entry name" value="AAA_12"/>
    <property type="match status" value="1"/>
</dbReference>
<dbReference type="InterPro" id="IPR041679">
    <property type="entry name" value="DNA2/NAM7-like_C"/>
</dbReference>
<evidence type="ECO:0000256" key="4">
    <source>
        <dbReference type="ARBA" id="ARBA00022806"/>
    </source>
</evidence>
<dbReference type="VEuPathDB" id="FungiDB:BCV72DRAFT_247288"/>
<name>A0A1X0S4P5_RHIZD</name>
<dbReference type="SUPFAM" id="SSF52540">
    <property type="entry name" value="P-loop containing nucleoside triphosphate hydrolases"/>
    <property type="match status" value="1"/>
</dbReference>
<dbReference type="InterPro" id="IPR041677">
    <property type="entry name" value="DNA2/NAM7_AAA_11"/>
</dbReference>
<dbReference type="OMA" id="MINADIF"/>
<keyword evidence="2" id="KW-0547">Nucleotide-binding</keyword>
<dbReference type="Pfam" id="PF13086">
    <property type="entry name" value="AAA_11"/>
    <property type="match status" value="1"/>
</dbReference>
<feature type="region of interest" description="Disordered" evidence="7">
    <location>
        <begin position="1801"/>
        <end position="1857"/>
    </location>
</feature>
<organism evidence="12 13">
    <name type="scientific">Rhizopus microsporus</name>
    <dbReference type="NCBI Taxonomy" id="58291"/>
    <lineage>
        <taxon>Eukaryota</taxon>
        <taxon>Fungi</taxon>
        <taxon>Fungi incertae sedis</taxon>
        <taxon>Mucoromycota</taxon>
        <taxon>Mucoromycotina</taxon>
        <taxon>Mucoromycetes</taxon>
        <taxon>Mucorales</taxon>
        <taxon>Mucorineae</taxon>
        <taxon>Rhizopodaceae</taxon>
        <taxon>Rhizopus</taxon>
    </lineage>
</organism>
<evidence type="ECO:0000256" key="5">
    <source>
        <dbReference type="ARBA" id="ARBA00022840"/>
    </source>
</evidence>
<evidence type="ECO:0000256" key="2">
    <source>
        <dbReference type="ARBA" id="ARBA00022741"/>
    </source>
</evidence>
<dbReference type="PANTHER" id="PTHR10887">
    <property type="entry name" value="DNA2/NAM7 HELICASE FAMILY"/>
    <property type="match status" value="1"/>
</dbReference>
<dbReference type="Proteomes" id="UP000242381">
    <property type="component" value="Unassembled WGS sequence"/>
</dbReference>
<dbReference type="Pfam" id="PF12726">
    <property type="entry name" value="SEN1_N"/>
    <property type="match status" value="1"/>
</dbReference>
<dbReference type="GO" id="GO:0001147">
    <property type="term" value="F:transcription termination site sequence-specific DNA binding"/>
    <property type="evidence" value="ECO:0007669"/>
    <property type="project" value="TreeGrafter"/>
</dbReference>
<feature type="region of interest" description="Disordered" evidence="7">
    <location>
        <begin position="829"/>
        <end position="851"/>
    </location>
</feature>
<accession>A0A1X0S4P5</accession>
<dbReference type="InterPro" id="IPR024481">
    <property type="entry name" value="Helicase_Sen1_N"/>
</dbReference>
<gene>
    <name evidence="12" type="ORF">BCV71DRAFT_234343</name>
</gene>
<evidence type="ECO:0000259" key="11">
    <source>
        <dbReference type="Pfam" id="PF23576"/>
    </source>
</evidence>
<dbReference type="GO" id="GO:0016604">
    <property type="term" value="C:nuclear body"/>
    <property type="evidence" value="ECO:0007669"/>
    <property type="project" value="TreeGrafter"/>
</dbReference>
<keyword evidence="4" id="KW-0347">Helicase</keyword>
<feature type="domain" description="Helicase Sen1 N-terminal" evidence="8">
    <location>
        <begin position="5"/>
        <end position="632"/>
    </location>
</feature>
<dbReference type="PANTHER" id="PTHR10887:SF495">
    <property type="entry name" value="HELICASE SENATAXIN ISOFORM X1-RELATED"/>
    <property type="match status" value="1"/>
</dbReference>
<dbReference type="Gene3D" id="3.40.50.300">
    <property type="entry name" value="P-loop containing nucleotide triphosphate hydrolases"/>
    <property type="match status" value="2"/>
</dbReference>
<evidence type="ECO:0000256" key="3">
    <source>
        <dbReference type="ARBA" id="ARBA00022801"/>
    </source>
</evidence>
<evidence type="ECO:0000256" key="6">
    <source>
        <dbReference type="SAM" id="Coils"/>
    </source>
</evidence>
<dbReference type="GO" id="GO:0016787">
    <property type="term" value="F:hydrolase activity"/>
    <property type="evidence" value="ECO:0007669"/>
    <property type="project" value="UniProtKB-KW"/>
</dbReference>
<feature type="compositionally biased region" description="Basic residues" evidence="7">
    <location>
        <begin position="1915"/>
        <end position="1926"/>
    </location>
</feature>
<evidence type="ECO:0000259" key="9">
    <source>
        <dbReference type="Pfam" id="PF13086"/>
    </source>
</evidence>
<evidence type="ECO:0000256" key="7">
    <source>
        <dbReference type="SAM" id="MobiDB-lite"/>
    </source>
</evidence>
<evidence type="ECO:0000313" key="13">
    <source>
        <dbReference type="Proteomes" id="UP000242381"/>
    </source>
</evidence>
<feature type="domain" description="DNA2/NAM7 helicase-like C-terminal" evidence="10">
    <location>
        <begin position="1556"/>
        <end position="1752"/>
    </location>
</feature>
<keyword evidence="3" id="KW-0378">Hydrolase</keyword>
<dbReference type="GO" id="GO:0004386">
    <property type="term" value="F:helicase activity"/>
    <property type="evidence" value="ECO:0007669"/>
    <property type="project" value="UniProtKB-KW"/>
</dbReference>